<accession>A0A6P2UGF9</accession>
<evidence type="ECO:0000313" key="2">
    <source>
        <dbReference type="Proteomes" id="UP000494260"/>
    </source>
</evidence>
<sequence length="514" mass="57614">MKKHLLTSDELGEKGESRFKEMCADAKLVCNKSDRDRTGWDFLIEFPFVSQASLSLDNRIVPPSCHIQVKTVYSSTSRVKVKLNMAERLAKELKPSFLYVMKVADDLTVSEAYLIHMMGDRLGSVLKRLRKESVDGTPVDDLNKKFIYFTPKAEERIASNGPALRSALEAACGENVHDYVQRKRHELQTLGFKGAKYEGQMTLTAKSMGELAEIFLGIRELVPVDNFQTFENRFDIKIQDLPAQTAKVTINPQPLDQCRIVVRGDDGLPPGMFDADIFVLPTFVSGGERRIHIRSTLFCVDLVGKDGGMRPQFKFDIATKRATADVWWSYWRTLRAISKNNGVIEISPQKLQGPMIIDICRVEEMQAYGFDAHLGLCDTVSRVFRYAGLGSVPEFEWTLIESQSSQIAVLDEIMQGGFDSFSSIFEENTALAGLNGAQVIAVNRIAFGAQVLAYYSMAAVNVTTDEAQNEIKFFDFVFRKAKLIGEHEDDLARFVDEAKRVESVDLVCSFAPTA</sequence>
<organism evidence="1 2">
    <name type="scientific">Burkholderia lata (strain ATCC 17760 / DSM 23089 / LMG 22485 / NCIMB 9086 / R18194 / 383)</name>
    <dbReference type="NCBI Taxonomy" id="482957"/>
    <lineage>
        <taxon>Bacteria</taxon>
        <taxon>Pseudomonadati</taxon>
        <taxon>Pseudomonadota</taxon>
        <taxon>Betaproteobacteria</taxon>
        <taxon>Burkholderiales</taxon>
        <taxon>Burkholderiaceae</taxon>
        <taxon>Burkholderia</taxon>
        <taxon>Burkholderia cepacia complex</taxon>
    </lineage>
</organism>
<dbReference type="EMBL" id="CABVQH010000008">
    <property type="protein sequence ID" value="VWC75811.1"/>
    <property type="molecule type" value="Genomic_DNA"/>
</dbReference>
<reference evidence="1 2" key="1">
    <citation type="submission" date="2019-09" db="EMBL/GenBank/DDBJ databases">
        <authorList>
            <person name="Depoorter E."/>
        </authorList>
    </citation>
    <scope>NUCLEOTIDE SEQUENCE [LARGE SCALE GENOMIC DNA]</scope>
    <source>
        <strain evidence="1">R-18109</strain>
    </source>
</reference>
<gene>
    <name evidence="1" type="ORF">BLA18109_02884</name>
</gene>
<evidence type="ECO:0000313" key="1">
    <source>
        <dbReference type="EMBL" id="VWC75811.1"/>
    </source>
</evidence>
<evidence type="ECO:0008006" key="3">
    <source>
        <dbReference type="Google" id="ProtNLM"/>
    </source>
</evidence>
<name>A0A6P2UGF9_BURL3</name>
<proteinExistence type="predicted"/>
<dbReference type="RefSeq" id="WP_174951104.1">
    <property type="nucleotide sequence ID" value="NZ_CABVQH010000008.1"/>
</dbReference>
<protein>
    <recommendedName>
        <fullName evidence="3">DUF4365 domain-containing protein</fullName>
    </recommendedName>
</protein>
<dbReference type="AlphaFoldDB" id="A0A6P2UGF9"/>
<dbReference type="Proteomes" id="UP000494260">
    <property type="component" value="Unassembled WGS sequence"/>
</dbReference>